<reference evidence="2 3" key="1">
    <citation type="journal article" date="2014" name="Genome Announc.">
        <title>Complete Closed Genome Sequences of Three Bibersteinia trehalosi Nasopharyngeal Isolates from Cattle with Shipping Fever.</title>
        <authorList>
            <person name="Harhay G.P."/>
            <person name="McVey D.S."/>
            <person name="Koren S."/>
            <person name="Phillippy A.M."/>
            <person name="Bono J."/>
            <person name="Harhay D.M."/>
            <person name="Clawson M.L."/>
            <person name="Heaton M.P."/>
            <person name="Chitko-McKown C.G."/>
            <person name="Korlach J."/>
            <person name="Smith T.P."/>
        </authorList>
    </citation>
    <scope>NUCLEOTIDE SEQUENCE [LARGE SCALE GENOMIC DNA]</scope>
    <source>
        <strain evidence="2 3">USDA-ARS-USMARC-188</strain>
    </source>
</reference>
<dbReference type="RefSeq" id="WP_407636809.1">
    <property type="nucleotide sequence ID" value="NZ_CP006954.1"/>
</dbReference>
<dbReference type="Proteomes" id="UP000019091">
    <property type="component" value="Chromosome"/>
</dbReference>
<dbReference type="InterPro" id="IPR035333">
    <property type="entry name" value="DUF5389"/>
</dbReference>
<evidence type="ECO:0000313" key="2">
    <source>
        <dbReference type="EMBL" id="AHG80823.1"/>
    </source>
</evidence>
<sequence>MQSEMQKGFSKFSWALALFCLPSALFPLAWFLSPHFSHHPDLSAEQINFFSIVFWIYPLALLFIAALLFKLHRVQPALAKLLLALGFLTFYALLWHIVSYF</sequence>
<dbReference type="KEGG" id="btre:F542_1050"/>
<keyword evidence="1" id="KW-1133">Transmembrane helix</keyword>
<proteinExistence type="predicted"/>
<evidence type="ECO:0000313" key="3">
    <source>
        <dbReference type="Proteomes" id="UP000019091"/>
    </source>
</evidence>
<keyword evidence="1" id="KW-0812">Transmembrane</keyword>
<accession>A0A4V7I738</accession>
<feature type="transmembrane region" description="Helical" evidence="1">
    <location>
        <begin position="81"/>
        <end position="98"/>
    </location>
</feature>
<dbReference type="Pfam" id="PF17364">
    <property type="entry name" value="DUF5389"/>
    <property type="match status" value="1"/>
</dbReference>
<feature type="transmembrane region" description="Helical" evidence="1">
    <location>
        <begin position="12"/>
        <end position="32"/>
    </location>
</feature>
<dbReference type="EMBL" id="CP006954">
    <property type="protein sequence ID" value="AHG80823.1"/>
    <property type="molecule type" value="Genomic_DNA"/>
</dbReference>
<name>A0A4V7I738_BIBTR</name>
<feature type="transmembrane region" description="Helical" evidence="1">
    <location>
        <begin position="52"/>
        <end position="69"/>
    </location>
</feature>
<gene>
    <name evidence="2" type="ORF">F542_1050</name>
</gene>
<organism evidence="2 3">
    <name type="scientific">Bibersteinia trehalosi USDA-ARS-USMARC-188</name>
    <dbReference type="NCBI Taxonomy" id="1263829"/>
    <lineage>
        <taxon>Bacteria</taxon>
        <taxon>Pseudomonadati</taxon>
        <taxon>Pseudomonadota</taxon>
        <taxon>Gammaproteobacteria</taxon>
        <taxon>Pasteurellales</taxon>
        <taxon>Pasteurellaceae</taxon>
        <taxon>Bibersteinia</taxon>
    </lineage>
</organism>
<keyword evidence="1" id="KW-0472">Membrane</keyword>
<dbReference type="AlphaFoldDB" id="A0A4V7I738"/>
<protein>
    <submittedName>
        <fullName evidence="2">Membrane protein</fullName>
    </submittedName>
</protein>
<evidence type="ECO:0000256" key="1">
    <source>
        <dbReference type="SAM" id="Phobius"/>
    </source>
</evidence>